<name>A0ABS8KSC0_9HYPH</name>
<dbReference type="Pfam" id="PF13103">
    <property type="entry name" value="TonB_2"/>
    <property type="match status" value="1"/>
</dbReference>
<feature type="domain" description="TonB C-terminal" evidence="10">
    <location>
        <begin position="13"/>
        <end position="101"/>
    </location>
</feature>
<dbReference type="Proteomes" id="UP001198862">
    <property type="component" value="Unassembled WGS sequence"/>
</dbReference>
<dbReference type="InterPro" id="IPR051045">
    <property type="entry name" value="TonB-dependent_transducer"/>
</dbReference>
<keyword evidence="12" id="KW-1185">Reference proteome</keyword>
<evidence type="ECO:0000256" key="9">
    <source>
        <dbReference type="ARBA" id="ARBA00023136"/>
    </source>
</evidence>
<evidence type="ECO:0000256" key="5">
    <source>
        <dbReference type="ARBA" id="ARBA00022519"/>
    </source>
</evidence>
<evidence type="ECO:0000256" key="7">
    <source>
        <dbReference type="ARBA" id="ARBA00022927"/>
    </source>
</evidence>
<protein>
    <submittedName>
        <fullName evidence="11">Energy transducer TonB</fullName>
    </submittedName>
</protein>
<evidence type="ECO:0000256" key="1">
    <source>
        <dbReference type="ARBA" id="ARBA00004383"/>
    </source>
</evidence>
<dbReference type="SUPFAM" id="SSF74653">
    <property type="entry name" value="TolA/TonB C-terminal domain"/>
    <property type="match status" value="1"/>
</dbReference>
<proteinExistence type="inferred from homology"/>
<sequence length="101" mass="11073">MEGAASDGGARNDYLSRVYRHIEPYRSYPAAARAGGQHGRVVTRVTINRDGGLIDLRLDRSSGWPLIDEAEMAAIRRAMPLPPVPNGMRGDPVVLVLPMNY</sequence>
<keyword evidence="9" id="KW-0472">Membrane</keyword>
<evidence type="ECO:0000256" key="2">
    <source>
        <dbReference type="ARBA" id="ARBA00006555"/>
    </source>
</evidence>
<evidence type="ECO:0000256" key="6">
    <source>
        <dbReference type="ARBA" id="ARBA00022692"/>
    </source>
</evidence>
<dbReference type="InterPro" id="IPR037682">
    <property type="entry name" value="TonB_C"/>
</dbReference>
<evidence type="ECO:0000256" key="3">
    <source>
        <dbReference type="ARBA" id="ARBA00022448"/>
    </source>
</evidence>
<evidence type="ECO:0000256" key="8">
    <source>
        <dbReference type="ARBA" id="ARBA00022989"/>
    </source>
</evidence>
<keyword evidence="6" id="KW-0812">Transmembrane</keyword>
<gene>
    <name evidence="11" type="ORF">LJ725_08370</name>
</gene>
<keyword evidence="4" id="KW-1003">Cell membrane</keyword>
<comment type="similarity">
    <text evidence="2">Belongs to the TonB family.</text>
</comment>
<organism evidence="11 12">
    <name type="scientific">Reyranella aquatilis</name>
    <dbReference type="NCBI Taxonomy" id="2035356"/>
    <lineage>
        <taxon>Bacteria</taxon>
        <taxon>Pseudomonadati</taxon>
        <taxon>Pseudomonadota</taxon>
        <taxon>Alphaproteobacteria</taxon>
        <taxon>Hyphomicrobiales</taxon>
        <taxon>Reyranellaceae</taxon>
        <taxon>Reyranella</taxon>
    </lineage>
</organism>
<evidence type="ECO:0000259" key="10">
    <source>
        <dbReference type="PROSITE" id="PS52015"/>
    </source>
</evidence>
<keyword evidence="7" id="KW-0653">Protein transport</keyword>
<keyword evidence="5" id="KW-0997">Cell inner membrane</keyword>
<dbReference type="EMBL" id="JAJISD010000003">
    <property type="protein sequence ID" value="MCC8428976.1"/>
    <property type="molecule type" value="Genomic_DNA"/>
</dbReference>
<dbReference type="InterPro" id="IPR006260">
    <property type="entry name" value="TonB/TolA_C"/>
</dbReference>
<dbReference type="PROSITE" id="PS52015">
    <property type="entry name" value="TONB_CTD"/>
    <property type="match status" value="1"/>
</dbReference>
<keyword evidence="3" id="KW-0813">Transport</keyword>
<comment type="subcellular location">
    <subcellularLocation>
        <location evidence="1">Cell inner membrane</location>
        <topology evidence="1">Single-pass membrane protein</topology>
        <orientation evidence="1">Periplasmic side</orientation>
    </subcellularLocation>
</comment>
<dbReference type="NCBIfam" id="TIGR01352">
    <property type="entry name" value="tonB_Cterm"/>
    <property type="match status" value="1"/>
</dbReference>
<keyword evidence="8" id="KW-1133">Transmembrane helix</keyword>
<accession>A0ABS8KSC0</accession>
<evidence type="ECO:0000313" key="12">
    <source>
        <dbReference type="Proteomes" id="UP001198862"/>
    </source>
</evidence>
<dbReference type="Gene3D" id="3.30.1150.10">
    <property type="match status" value="1"/>
</dbReference>
<comment type="caution">
    <text evidence="11">The sequence shown here is derived from an EMBL/GenBank/DDBJ whole genome shotgun (WGS) entry which is preliminary data.</text>
</comment>
<evidence type="ECO:0000313" key="11">
    <source>
        <dbReference type="EMBL" id="MCC8428976.1"/>
    </source>
</evidence>
<evidence type="ECO:0000256" key="4">
    <source>
        <dbReference type="ARBA" id="ARBA00022475"/>
    </source>
</evidence>
<dbReference type="PANTHER" id="PTHR33446:SF13">
    <property type="entry name" value="TONB PROTEIN"/>
    <property type="match status" value="1"/>
</dbReference>
<dbReference type="PANTHER" id="PTHR33446">
    <property type="entry name" value="PROTEIN TONB-RELATED"/>
    <property type="match status" value="1"/>
</dbReference>
<reference evidence="11 12" key="1">
    <citation type="submission" date="2021-11" db="EMBL/GenBank/DDBJ databases">
        <authorList>
            <person name="Lee D.-H."/>
            <person name="Kim S.-B."/>
        </authorList>
    </citation>
    <scope>NUCLEOTIDE SEQUENCE [LARGE SCALE GENOMIC DNA]</scope>
    <source>
        <strain evidence="11 12">KCTC 52223</strain>
    </source>
</reference>